<gene>
    <name evidence="1" type="ORF">A2Y62_14555</name>
</gene>
<accession>A0A1F5V5A9</accession>
<dbReference type="Proteomes" id="UP000178943">
    <property type="component" value="Unassembled WGS sequence"/>
</dbReference>
<evidence type="ECO:0000313" key="2">
    <source>
        <dbReference type="Proteomes" id="UP000178943"/>
    </source>
</evidence>
<dbReference type="EMBL" id="MFGW01000242">
    <property type="protein sequence ID" value="OGF58619.1"/>
    <property type="molecule type" value="Genomic_DNA"/>
</dbReference>
<proteinExistence type="predicted"/>
<dbReference type="Gene3D" id="3.40.50.1010">
    <property type="entry name" value="5'-nuclease"/>
    <property type="match status" value="1"/>
</dbReference>
<organism evidence="1 2">
    <name type="scientific">Candidatus Fischerbacteria bacterium RBG_13_37_8</name>
    <dbReference type="NCBI Taxonomy" id="1817863"/>
    <lineage>
        <taxon>Bacteria</taxon>
        <taxon>Candidatus Fischeribacteriota</taxon>
    </lineage>
</organism>
<protein>
    <submittedName>
        <fullName evidence="1">Uncharacterized protein</fullName>
    </submittedName>
</protein>
<dbReference type="InterPro" id="IPR029060">
    <property type="entry name" value="PIN-like_dom_sf"/>
</dbReference>
<sequence>MWLSIDLEAGKLAGEYLNKYQKSKGVTLTDSIIAACAKIHGLKLWTANKKHYPMLNKEDFLEEK</sequence>
<dbReference type="AlphaFoldDB" id="A0A1F5V5A9"/>
<name>A0A1F5V5A9_9BACT</name>
<reference evidence="1 2" key="1">
    <citation type="journal article" date="2016" name="Nat. Commun.">
        <title>Thousands of microbial genomes shed light on interconnected biogeochemical processes in an aquifer system.</title>
        <authorList>
            <person name="Anantharaman K."/>
            <person name="Brown C.T."/>
            <person name="Hug L.A."/>
            <person name="Sharon I."/>
            <person name="Castelle C.J."/>
            <person name="Probst A.J."/>
            <person name="Thomas B.C."/>
            <person name="Singh A."/>
            <person name="Wilkins M.J."/>
            <person name="Karaoz U."/>
            <person name="Brodie E.L."/>
            <person name="Williams K.H."/>
            <person name="Hubbard S.S."/>
            <person name="Banfield J.F."/>
        </authorList>
    </citation>
    <scope>NUCLEOTIDE SEQUENCE [LARGE SCALE GENOMIC DNA]</scope>
</reference>
<dbReference type="SUPFAM" id="SSF88723">
    <property type="entry name" value="PIN domain-like"/>
    <property type="match status" value="1"/>
</dbReference>
<evidence type="ECO:0000313" key="1">
    <source>
        <dbReference type="EMBL" id="OGF58619.1"/>
    </source>
</evidence>
<comment type="caution">
    <text evidence="1">The sequence shown here is derived from an EMBL/GenBank/DDBJ whole genome shotgun (WGS) entry which is preliminary data.</text>
</comment>
<dbReference type="STRING" id="1817863.A2Y62_14555"/>